<keyword evidence="3 6" id="KW-0812">Transmembrane</keyword>
<dbReference type="PROSITE" id="PS50850">
    <property type="entry name" value="MFS"/>
    <property type="match status" value="1"/>
</dbReference>
<dbReference type="Pfam" id="PF07690">
    <property type="entry name" value="MFS_1"/>
    <property type="match status" value="1"/>
</dbReference>
<evidence type="ECO:0000256" key="2">
    <source>
        <dbReference type="ARBA" id="ARBA00022475"/>
    </source>
</evidence>
<evidence type="ECO:0000256" key="5">
    <source>
        <dbReference type="ARBA" id="ARBA00023136"/>
    </source>
</evidence>
<dbReference type="PANTHER" id="PTHR43124">
    <property type="entry name" value="PURINE EFFLUX PUMP PBUE"/>
    <property type="match status" value="1"/>
</dbReference>
<feature type="domain" description="Major facilitator superfamily (MFS) profile" evidence="7">
    <location>
        <begin position="14"/>
        <end position="405"/>
    </location>
</feature>
<evidence type="ECO:0000313" key="8">
    <source>
        <dbReference type="EMBL" id="ADU65452.1"/>
    </source>
</evidence>
<evidence type="ECO:0000256" key="1">
    <source>
        <dbReference type="ARBA" id="ARBA00004651"/>
    </source>
</evidence>
<dbReference type="AlphaFoldDB" id="E6W1S0"/>
<evidence type="ECO:0000256" key="4">
    <source>
        <dbReference type="ARBA" id="ARBA00022989"/>
    </source>
</evidence>
<feature type="transmembrane region" description="Helical" evidence="6">
    <location>
        <begin position="289"/>
        <end position="308"/>
    </location>
</feature>
<organism evidence="8 9">
    <name type="scientific">Desulfurispirillum indicum (strain ATCC BAA-1389 / DSM 22839 / S5)</name>
    <dbReference type="NCBI Taxonomy" id="653733"/>
    <lineage>
        <taxon>Bacteria</taxon>
        <taxon>Pseudomonadati</taxon>
        <taxon>Chrysiogenota</taxon>
        <taxon>Chrysiogenia</taxon>
        <taxon>Chrysiogenales</taxon>
        <taxon>Chrysiogenaceae</taxon>
        <taxon>Desulfurispirillum</taxon>
    </lineage>
</organism>
<dbReference type="PANTHER" id="PTHR43124:SF3">
    <property type="entry name" value="CHLORAMPHENICOL EFFLUX PUMP RV0191"/>
    <property type="match status" value="1"/>
</dbReference>
<dbReference type="InterPro" id="IPR011701">
    <property type="entry name" value="MFS"/>
</dbReference>
<dbReference type="InterPro" id="IPR036259">
    <property type="entry name" value="MFS_trans_sf"/>
</dbReference>
<dbReference type="OrthoDB" id="1404228at2"/>
<dbReference type="STRING" id="653733.Selin_0708"/>
<feature type="transmembrane region" description="Helical" evidence="6">
    <location>
        <begin position="348"/>
        <end position="371"/>
    </location>
</feature>
<keyword evidence="9" id="KW-1185">Reference proteome</keyword>
<proteinExistence type="predicted"/>
<evidence type="ECO:0000256" key="6">
    <source>
        <dbReference type="SAM" id="Phobius"/>
    </source>
</evidence>
<feature type="transmembrane region" description="Helical" evidence="6">
    <location>
        <begin position="377"/>
        <end position="402"/>
    </location>
</feature>
<feature type="transmembrane region" description="Helical" evidence="6">
    <location>
        <begin position="139"/>
        <end position="164"/>
    </location>
</feature>
<feature type="transmembrane region" description="Helical" evidence="6">
    <location>
        <begin position="254"/>
        <end position="277"/>
    </location>
</feature>
<sequence length="413" mass="44773">MRSYLDLIRKHPGLLAFGFFGTFFSGFGQTYFISLFNTDIRDAFSLSHGEFSMIYSLATLASGVSLIWLGQLVDRIRLQTFVIAVCLGLAFACALLASASTWIILLLSIFLLRLHGQGLISHAAITTMARCFHTARGKALSIAAMGFAAAEGIFPAVAVMVVAITGWRTGWGIFAAILVFVALPWLLWLLRGSSCALIQEALPDGTSRDGTPSWSTRQVIRDPLFFLIIPAATATPAIVTGIFFHQLFIAEQKAWSLSLIASGFSLFAIIHILSIFFMGPLVDRLGARTLLPCILLPMALGVTLLAFLCHPFILFLYMALVAITLGSAHPVINSLWAEAYGTRFLGSIRALNQGIMVVSTAIAPVLMGLAIDANISLQTIALAITLYILVCTGLATTGAIHLKRREDNREKLY</sequence>
<dbReference type="Proteomes" id="UP000002572">
    <property type="component" value="Chromosome"/>
</dbReference>
<dbReference type="GO" id="GO:0005886">
    <property type="term" value="C:plasma membrane"/>
    <property type="evidence" value="ECO:0007669"/>
    <property type="project" value="UniProtKB-SubCell"/>
</dbReference>
<feature type="transmembrane region" description="Helical" evidence="6">
    <location>
        <begin position="80"/>
        <end position="97"/>
    </location>
</feature>
<protein>
    <submittedName>
        <fullName evidence="8">Major facilitator superfamily MFS_1</fullName>
    </submittedName>
</protein>
<keyword evidence="2" id="KW-1003">Cell membrane</keyword>
<dbReference type="Gene3D" id="1.20.1250.20">
    <property type="entry name" value="MFS general substrate transporter like domains"/>
    <property type="match status" value="2"/>
</dbReference>
<evidence type="ECO:0000313" key="9">
    <source>
        <dbReference type="Proteomes" id="UP000002572"/>
    </source>
</evidence>
<dbReference type="SUPFAM" id="SSF103473">
    <property type="entry name" value="MFS general substrate transporter"/>
    <property type="match status" value="1"/>
</dbReference>
<keyword evidence="4 6" id="KW-1133">Transmembrane helix</keyword>
<evidence type="ECO:0000259" key="7">
    <source>
        <dbReference type="PROSITE" id="PS50850"/>
    </source>
</evidence>
<dbReference type="HOGENOM" id="CLU_001265_59_9_0"/>
<dbReference type="InterPro" id="IPR020846">
    <property type="entry name" value="MFS_dom"/>
</dbReference>
<keyword evidence="5 6" id="KW-0472">Membrane</keyword>
<dbReference type="GO" id="GO:0022857">
    <property type="term" value="F:transmembrane transporter activity"/>
    <property type="evidence" value="ECO:0007669"/>
    <property type="project" value="InterPro"/>
</dbReference>
<dbReference type="InParanoid" id="E6W1S0"/>
<name>E6W1S0_DESIS</name>
<dbReference type="EMBL" id="CP002432">
    <property type="protein sequence ID" value="ADU65452.1"/>
    <property type="molecule type" value="Genomic_DNA"/>
</dbReference>
<reference evidence="8 9" key="1">
    <citation type="submission" date="2010-12" db="EMBL/GenBank/DDBJ databases">
        <title>Complete sequence of Desulfurispirillum indicum S5.</title>
        <authorList>
            <consortium name="US DOE Joint Genome Institute"/>
            <person name="Lucas S."/>
            <person name="Copeland A."/>
            <person name="Lapidus A."/>
            <person name="Cheng J.-F."/>
            <person name="Goodwin L."/>
            <person name="Pitluck S."/>
            <person name="Chertkov O."/>
            <person name="Held B."/>
            <person name="Detter J.C."/>
            <person name="Han C."/>
            <person name="Tapia R."/>
            <person name="Land M."/>
            <person name="Hauser L."/>
            <person name="Kyrpides N."/>
            <person name="Ivanova N."/>
            <person name="Mikhailova N."/>
            <person name="Haggblom M."/>
            <person name="Rauschenbach I."/>
            <person name="Bini E."/>
            <person name="Woyke T."/>
        </authorList>
    </citation>
    <scope>NUCLEOTIDE SEQUENCE [LARGE SCALE GENOMIC DNA]</scope>
    <source>
        <strain evidence="9">ATCC BAA-1389 / DSM 22839 / S5</strain>
    </source>
</reference>
<dbReference type="InterPro" id="IPR050189">
    <property type="entry name" value="MFS_Efflux_Transporters"/>
</dbReference>
<dbReference type="KEGG" id="din:Selin_0708"/>
<feature type="transmembrane region" description="Helical" evidence="6">
    <location>
        <begin position="53"/>
        <end position="73"/>
    </location>
</feature>
<feature type="transmembrane region" description="Helical" evidence="6">
    <location>
        <begin position="170"/>
        <end position="190"/>
    </location>
</feature>
<dbReference type="eggNOG" id="COG2271">
    <property type="taxonomic scope" value="Bacteria"/>
</dbReference>
<feature type="transmembrane region" description="Helical" evidence="6">
    <location>
        <begin position="103"/>
        <end position="127"/>
    </location>
</feature>
<feature type="transmembrane region" description="Helical" evidence="6">
    <location>
        <begin position="224"/>
        <end position="248"/>
    </location>
</feature>
<accession>E6W1S0</accession>
<dbReference type="RefSeq" id="WP_013505340.1">
    <property type="nucleotide sequence ID" value="NC_014836.1"/>
</dbReference>
<evidence type="ECO:0000256" key="3">
    <source>
        <dbReference type="ARBA" id="ARBA00022692"/>
    </source>
</evidence>
<feature type="transmembrane region" description="Helical" evidence="6">
    <location>
        <begin position="314"/>
        <end position="336"/>
    </location>
</feature>
<feature type="transmembrane region" description="Helical" evidence="6">
    <location>
        <begin position="12"/>
        <end position="33"/>
    </location>
</feature>
<comment type="subcellular location">
    <subcellularLocation>
        <location evidence="1">Cell membrane</location>
        <topology evidence="1">Multi-pass membrane protein</topology>
    </subcellularLocation>
</comment>
<gene>
    <name evidence="8" type="ordered locus">Selin_0708</name>
</gene>